<keyword evidence="1" id="KW-0812">Transmembrane</keyword>
<dbReference type="AlphaFoldDB" id="A0A0N5B8S6"/>
<keyword evidence="1" id="KW-1133">Transmembrane helix</keyword>
<protein>
    <submittedName>
        <fullName evidence="3">DUF4383 domain-containing protein</fullName>
    </submittedName>
</protein>
<feature type="transmembrane region" description="Helical" evidence="1">
    <location>
        <begin position="6"/>
        <end position="23"/>
    </location>
</feature>
<proteinExistence type="predicted"/>
<accession>A0A0N5B8S6</accession>
<feature type="transmembrane region" description="Helical" evidence="1">
    <location>
        <begin position="43"/>
        <end position="61"/>
    </location>
</feature>
<name>A0A0N5B8S6_STREA</name>
<sequence length="155" mass="17744">MLQPKYFFTPVLICIFLHLLVIIGTEQHTFSLFSGVNHKVIDAINIAIAIVDIILITLYIANFKFLRPHTKIIYFLILICGVIITLYSCTCFITIIFIKKIKLDAFTLICFTLQCVMLITHIGLLFKNSYSELESNDSKKSFMESLQNEKSNLNA</sequence>
<organism evidence="2 3">
    <name type="scientific">Strongyloides papillosus</name>
    <name type="common">Intestinal threadworm</name>
    <dbReference type="NCBI Taxonomy" id="174720"/>
    <lineage>
        <taxon>Eukaryota</taxon>
        <taxon>Metazoa</taxon>
        <taxon>Ecdysozoa</taxon>
        <taxon>Nematoda</taxon>
        <taxon>Chromadorea</taxon>
        <taxon>Rhabditida</taxon>
        <taxon>Tylenchina</taxon>
        <taxon>Panagrolaimomorpha</taxon>
        <taxon>Strongyloidoidea</taxon>
        <taxon>Strongyloididae</taxon>
        <taxon>Strongyloides</taxon>
    </lineage>
</organism>
<keyword evidence="1" id="KW-0472">Membrane</keyword>
<feature type="transmembrane region" description="Helical" evidence="1">
    <location>
        <begin position="73"/>
        <end position="98"/>
    </location>
</feature>
<reference evidence="3" key="1">
    <citation type="submission" date="2017-02" db="UniProtKB">
        <authorList>
            <consortium name="WormBaseParasite"/>
        </authorList>
    </citation>
    <scope>IDENTIFICATION</scope>
</reference>
<feature type="transmembrane region" description="Helical" evidence="1">
    <location>
        <begin position="105"/>
        <end position="126"/>
    </location>
</feature>
<dbReference type="WBParaSite" id="SPAL_0000244900.1">
    <property type="protein sequence ID" value="SPAL_0000244900.1"/>
    <property type="gene ID" value="SPAL_0000244900"/>
</dbReference>
<dbReference type="Proteomes" id="UP000046392">
    <property type="component" value="Unplaced"/>
</dbReference>
<evidence type="ECO:0000313" key="3">
    <source>
        <dbReference type="WBParaSite" id="SPAL_0000244900.1"/>
    </source>
</evidence>
<evidence type="ECO:0000256" key="1">
    <source>
        <dbReference type="SAM" id="Phobius"/>
    </source>
</evidence>
<evidence type="ECO:0000313" key="2">
    <source>
        <dbReference type="Proteomes" id="UP000046392"/>
    </source>
</evidence>
<keyword evidence="2" id="KW-1185">Reference proteome</keyword>